<evidence type="ECO:0000256" key="4">
    <source>
        <dbReference type="ARBA" id="ARBA00009503"/>
    </source>
</evidence>
<dbReference type="PROSITE" id="PS00792">
    <property type="entry name" value="DHPS_1"/>
    <property type="match status" value="1"/>
</dbReference>
<evidence type="ECO:0000256" key="2">
    <source>
        <dbReference type="ARBA" id="ARBA00001946"/>
    </source>
</evidence>
<organism evidence="13 14">
    <name type="scientific">Dehalobacterium formicoaceticum</name>
    <dbReference type="NCBI Taxonomy" id="51515"/>
    <lineage>
        <taxon>Bacteria</taxon>
        <taxon>Bacillati</taxon>
        <taxon>Bacillota</taxon>
        <taxon>Clostridia</taxon>
        <taxon>Eubacteriales</taxon>
        <taxon>Peptococcaceae</taxon>
        <taxon>Dehalobacterium</taxon>
    </lineage>
</organism>
<dbReference type="PANTHER" id="PTHR20941:SF1">
    <property type="entry name" value="FOLIC ACID SYNTHESIS PROTEIN FOL1"/>
    <property type="match status" value="1"/>
</dbReference>
<dbReference type="EMBL" id="JANPWE010000003">
    <property type="protein sequence ID" value="MCR6545300.1"/>
    <property type="molecule type" value="Genomic_DNA"/>
</dbReference>
<dbReference type="PROSITE" id="PS50972">
    <property type="entry name" value="PTERIN_BINDING"/>
    <property type="match status" value="1"/>
</dbReference>
<dbReference type="Pfam" id="PF00809">
    <property type="entry name" value="Pterin_bind"/>
    <property type="match status" value="1"/>
</dbReference>
<dbReference type="Proteomes" id="UP001524944">
    <property type="component" value="Unassembled WGS sequence"/>
</dbReference>
<evidence type="ECO:0000259" key="12">
    <source>
        <dbReference type="PROSITE" id="PS50972"/>
    </source>
</evidence>
<name>A0ABT1Y347_9FIRM</name>
<gene>
    <name evidence="13" type="primary">folP</name>
    <name evidence="13" type="ORF">NVS47_07185</name>
</gene>
<evidence type="ECO:0000313" key="13">
    <source>
        <dbReference type="EMBL" id="MCR6545300.1"/>
    </source>
</evidence>
<protein>
    <recommendedName>
        <fullName evidence="6">Dihydropteroate synthase</fullName>
        <ecNumber evidence="5">2.5.1.15</ecNumber>
    </recommendedName>
    <alternativeName>
        <fullName evidence="11">Dihydropteroate pyrophosphorylase</fullName>
    </alternativeName>
</protein>
<evidence type="ECO:0000256" key="1">
    <source>
        <dbReference type="ARBA" id="ARBA00000012"/>
    </source>
</evidence>
<comment type="similarity">
    <text evidence="4">Belongs to the DHPS family.</text>
</comment>
<dbReference type="InterPro" id="IPR045031">
    <property type="entry name" value="DHP_synth-like"/>
</dbReference>
<dbReference type="InterPro" id="IPR006390">
    <property type="entry name" value="DHP_synth_dom"/>
</dbReference>
<comment type="cofactor">
    <cofactor evidence="2">
        <name>Mg(2+)</name>
        <dbReference type="ChEBI" id="CHEBI:18420"/>
    </cofactor>
</comment>
<evidence type="ECO:0000256" key="11">
    <source>
        <dbReference type="ARBA" id="ARBA00030193"/>
    </source>
</evidence>
<keyword evidence="14" id="KW-1185">Reference proteome</keyword>
<keyword evidence="8" id="KW-0479">Metal-binding</keyword>
<comment type="pathway">
    <text evidence="3">Cofactor biosynthesis; tetrahydrofolate biosynthesis; 7,8-dihydrofolate from 2-amino-4-hydroxy-6-hydroxymethyl-7,8-dihydropteridine diphosphate and 4-aminobenzoate: step 1/2.</text>
</comment>
<accession>A0ABT1Y347</accession>
<evidence type="ECO:0000256" key="8">
    <source>
        <dbReference type="ARBA" id="ARBA00022723"/>
    </source>
</evidence>
<feature type="domain" description="Pterin-binding" evidence="12">
    <location>
        <begin position="140"/>
        <end position="392"/>
    </location>
</feature>
<dbReference type="NCBIfam" id="TIGR01496">
    <property type="entry name" value="DHPS"/>
    <property type="match status" value="1"/>
</dbReference>
<keyword evidence="7 13" id="KW-0808">Transferase</keyword>
<dbReference type="RefSeq" id="WP_257912959.1">
    <property type="nucleotide sequence ID" value="NZ_JANPWE010000003.1"/>
</dbReference>
<evidence type="ECO:0000256" key="6">
    <source>
        <dbReference type="ARBA" id="ARBA00016919"/>
    </source>
</evidence>
<dbReference type="InterPro" id="IPR011005">
    <property type="entry name" value="Dihydropteroate_synth-like_sf"/>
</dbReference>
<dbReference type="Gene3D" id="3.20.20.20">
    <property type="entry name" value="Dihydropteroate synthase-like"/>
    <property type="match status" value="1"/>
</dbReference>
<dbReference type="PANTHER" id="PTHR20941">
    <property type="entry name" value="FOLATE SYNTHESIS PROTEINS"/>
    <property type="match status" value="1"/>
</dbReference>
<dbReference type="EC" id="2.5.1.15" evidence="5"/>
<comment type="caution">
    <text evidence="13">The sequence shown here is derived from an EMBL/GenBank/DDBJ whole genome shotgun (WGS) entry which is preliminary data.</text>
</comment>
<reference evidence="13 14" key="1">
    <citation type="submission" date="2022-08" db="EMBL/GenBank/DDBJ databases">
        <title>Proteogenomics of the novel Dehalobacterium formicoaceticum strain EZ94 highlights a key role of methyltransferases during anaerobic dichloromethane degradation.</title>
        <authorList>
            <person name="Wasmund K."/>
        </authorList>
    </citation>
    <scope>NUCLEOTIDE SEQUENCE [LARGE SCALE GENOMIC DNA]</scope>
    <source>
        <strain evidence="13 14">EZ94</strain>
    </source>
</reference>
<keyword evidence="10" id="KW-0289">Folate biosynthesis</keyword>
<comment type="catalytic activity">
    <reaction evidence="1">
        <text>(7,8-dihydropterin-6-yl)methyl diphosphate + 4-aminobenzoate = 7,8-dihydropteroate + diphosphate</text>
        <dbReference type="Rhea" id="RHEA:19949"/>
        <dbReference type="ChEBI" id="CHEBI:17836"/>
        <dbReference type="ChEBI" id="CHEBI:17839"/>
        <dbReference type="ChEBI" id="CHEBI:33019"/>
        <dbReference type="ChEBI" id="CHEBI:72950"/>
        <dbReference type="EC" id="2.5.1.15"/>
    </reaction>
</comment>
<keyword evidence="9" id="KW-0460">Magnesium</keyword>
<dbReference type="CDD" id="cd00739">
    <property type="entry name" value="DHPS"/>
    <property type="match status" value="1"/>
</dbReference>
<evidence type="ECO:0000256" key="7">
    <source>
        <dbReference type="ARBA" id="ARBA00022679"/>
    </source>
</evidence>
<evidence type="ECO:0000313" key="14">
    <source>
        <dbReference type="Proteomes" id="UP001524944"/>
    </source>
</evidence>
<evidence type="ECO:0000256" key="10">
    <source>
        <dbReference type="ARBA" id="ARBA00022909"/>
    </source>
</evidence>
<evidence type="ECO:0000256" key="3">
    <source>
        <dbReference type="ARBA" id="ARBA00004763"/>
    </source>
</evidence>
<dbReference type="InterPro" id="IPR000489">
    <property type="entry name" value="Pterin-binding_dom"/>
</dbReference>
<proteinExistence type="inferred from homology"/>
<dbReference type="GO" id="GO:0004156">
    <property type="term" value="F:dihydropteroate synthase activity"/>
    <property type="evidence" value="ECO:0007669"/>
    <property type="project" value="UniProtKB-EC"/>
</dbReference>
<evidence type="ECO:0000256" key="9">
    <source>
        <dbReference type="ARBA" id="ARBA00022842"/>
    </source>
</evidence>
<dbReference type="PROSITE" id="PS00793">
    <property type="entry name" value="DHPS_2"/>
    <property type="match status" value="1"/>
</dbReference>
<sequence>MDFNTRIVGVHDYATAKKFLAEIGSSAGGSGVMTPKSLFYTIMAENLSDPAANILKQEMLSKGGECAIHRDALTHKTGRSSVLMMGTVKQFRGAALKLKGQSFKLSQLGQEIVTLLEHLSREGSWEMSCKNGPLTFGERTLVMGILNITPNSFSDGGRFNQMDLALEHAYRMVEEGADIIDVGGESTHPGYQMIATQEEIERIVPVIEALVKKIKVPISIDTYKSEVAERALAAGAGILNDIWGFQFQGDQQGGPKMAQLAAEYDCPVILMHNQNGTAYENLMGEVLLFLRKSIEIAENAGVQPDKIILDPGIGFGKDLDQNLEVMSRLEEFKSLGKPVLLGTSRKGMIGKVLDVPVTERVEGTGATCAIGIAKGVDIVRVHDVKEMARVVKMTDAMVRRN</sequence>
<dbReference type="SUPFAM" id="SSF51717">
    <property type="entry name" value="Dihydropteroate synthetase-like"/>
    <property type="match status" value="1"/>
</dbReference>
<evidence type="ECO:0000256" key="5">
    <source>
        <dbReference type="ARBA" id="ARBA00012458"/>
    </source>
</evidence>